<dbReference type="SMART" id="SM00382">
    <property type="entry name" value="AAA"/>
    <property type="match status" value="1"/>
</dbReference>
<dbReference type="PROSITE" id="PS50893">
    <property type="entry name" value="ABC_TRANSPORTER_2"/>
    <property type="match status" value="1"/>
</dbReference>
<evidence type="ECO:0000256" key="1">
    <source>
        <dbReference type="ARBA" id="ARBA00022448"/>
    </source>
</evidence>
<dbReference type="SUPFAM" id="SSF52540">
    <property type="entry name" value="P-loop containing nucleoside triphosphate hydrolases"/>
    <property type="match status" value="1"/>
</dbReference>
<keyword evidence="3 5" id="KW-0067">ATP-binding</keyword>
<dbReference type="GO" id="GO:0005524">
    <property type="term" value="F:ATP binding"/>
    <property type="evidence" value="ECO:0007669"/>
    <property type="project" value="UniProtKB-KW"/>
</dbReference>
<dbReference type="RefSeq" id="WP_182944577.1">
    <property type="nucleotide sequence ID" value="NZ_JABEQH010000024.1"/>
</dbReference>
<dbReference type="InterPro" id="IPR017871">
    <property type="entry name" value="ABC_transporter-like_CS"/>
</dbReference>
<keyword evidence="1" id="KW-0813">Transport</keyword>
<evidence type="ECO:0000259" key="4">
    <source>
        <dbReference type="PROSITE" id="PS50893"/>
    </source>
</evidence>
<evidence type="ECO:0000313" key="5">
    <source>
        <dbReference type="EMBL" id="MBB2177232.1"/>
    </source>
</evidence>
<gene>
    <name evidence="5" type="ORF">HLH21_15070</name>
</gene>
<keyword evidence="6" id="KW-1185">Reference proteome</keyword>
<evidence type="ECO:0000256" key="2">
    <source>
        <dbReference type="ARBA" id="ARBA00022741"/>
    </source>
</evidence>
<name>A0A7W4J9N1_9PROT</name>
<evidence type="ECO:0000256" key="3">
    <source>
        <dbReference type="ARBA" id="ARBA00022840"/>
    </source>
</evidence>
<evidence type="ECO:0000313" key="6">
    <source>
        <dbReference type="Proteomes" id="UP000561066"/>
    </source>
</evidence>
<dbReference type="PANTHER" id="PTHR42781:SF4">
    <property type="entry name" value="SPERMIDINE_PUTRESCINE IMPORT ATP-BINDING PROTEIN POTA"/>
    <property type="match status" value="1"/>
</dbReference>
<dbReference type="InterPro" id="IPR003593">
    <property type="entry name" value="AAA+_ATPase"/>
</dbReference>
<dbReference type="PROSITE" id="PS00211">
    <property type="entry name" value="ABC_TRANSPORTER_1"/>
    <property type="match status" value="1"/>
</dbReference>
<dbReference type="InterPro" id="IPR027417">
    <property type="entry name" value="P-loop_NTPase"/>
</dbReference>
<dbReference type="AlphaFoldDB" id="A0A7W4J9N1"/>
<accession>A0A7W4J9N1</accession>
<dbReference type="Pfam" id="PF00005">
    <property type="entry name" value="ABC_tran"/>
    <property type="match status" value="1"/>
</dbReference>
<feature type="domain" description="ABC transporter" evidence="4">
    <location>
        <begin position="15"/>
        <end position="248"/>
    </location>
</feature>
<proteinExistence type="predicted"/>
<protein>
    <submittedName>
        <fullName evidence="5">ABC transporter ATP-binding protein</fullName>
    </submittedName>
</protein>
<dbReference type="InterPro" id="IPR003439">
    <property type="entry name" value="ABC_transporter-like_ATP-bd"/>
</dbReference>
<reference evidence="5 6" key="1">
    <citation type="submission" date="2020-04" db="EMBL/GenBank/DDBJ databases">
        <title>Description of novel Gluconacetobacter.</title>
        <authorList>
            <person name="Sombolestani A."/>
        </authorList>
    </citation>
    <scope>NUCLEOTIDE SEQUENCE [LARGE SCALE GENOMIC DNA]</scope>
    <source>
        <strain evidence="5 6">LMG 21312</strain>
    </source>
</reference>
<sequence length="364" mass="39987">MTYPDQATPPDGSLLSMAGVGKSHGRNRVLHDITLEVPRGQFVLLMGGSGSGKTTLVRTIAGLERPDTGTIALRGDRVECRATGRFVPPERRGLGMVFQDYALWPHLTCLENIMAAMPGRGRDRPERARALLRDVAMEGLEARYPAQLSGGQQQRIGLARAMAARPDLLLLDEPLSGLDVEVRARMRDQIRRLVRGSGCSALFVTHDPVDVWRLADRVLVLDGGRIVQDAAPDGLYSRPLSPRVARMTGAEGAFPVHLSRRDAQWGIVHGERFQPVTPMGVGREGPATAYLRPEGVTQASDGHAARRMDVTFEAGRWRTLWHLPHLDWSVYSLEDASPPEQSFLAFDGRHLFVYPASDVAQPVS</sequence>
<dbReference type="Proteomes" id="UP000561066">
    <property type="component" value="Unassembled WGS sequence"/>
</dbReference>
<keyword evidence="2" id="KW-0547">Nucleotide-binding</keyword>
<comment type="caution">
    <text evidence="5">The sequence shown here is derived from an EMBL/GenBank/DDBJ whole genome shotgun (WGS) entry which is preliminary data.</text>
</comment>
<organism evidence="5 6">
    <name type="scientific">Gluconacetobacter johannae</name>
    <dbReference type="NCBI Taxonomy" id="112140"/>
    <lineage>
        <taxon>Bacteria</taxon>
        <taxon>Pseudomonadati</taxon>
        <taxon>Pseudomonadota</taxon>
        <taxon>Alphaproteobacteria</taxon>
        <taxon>Acetobacterales</taxon>
        <taxon>Acetobacteraceae</taxon>
        <taxon>Gluconacetobacter</taxon>
    </lineage>
</organism>
<dbReference type="Gene3D" id="3.40.50.300">
    <property type="entry name" value="P-loop containing nucleotide triphosphate hydrolases"/>
    <property type="match status" value="1"/>
</dbReference>
<dbReference type="InterPro" id="IPR050093">
    <property type="entry name" value="ABC_SmlMolc_Importer"/>
</dbReference>
<dbReference type="PANTHER" id="PTHR42781">
    <property type="entry name" value="SPERMIDINE/PUTRESCINE IMPORT ATP-BINDING PROTEIN POTA"/>
    <property type="match status" value="1"/>
</dbReference>
<dbReference type="GO" id="GO:0016887">
    <property type="term" value="F:ATP hydrolysis activity"/>
    <property type="evidence" value="ECO:0007669"/>
    <property type="project" value="InterPro"/>
</dbReference>
<dbReference type="EMBL" id="JABEQH010000024">
    <property type="protein sequence ID" value="MBB2177232.1"/>
    <property type="molecule type" value="Genomic_DNA"/>
</dbReference>